<evidence type="ECO:0000313" key="3">
    <source>
        <dbReference type="EMBL" id="QVL17688.1"/>
    </source>
</evidence>
<gene>
    <name evidence="3" type="ORF">KH389_20170</name>
</gene>
<keyword evidence="2" id="KW-0472">Membrane</keyword>
<dbReference type="CDD" id="cd06257">
    <property type="entry name" value="DnaJ"/>
    <property type="match status" value="1"/>
</dbReference>
<dbReference type="InterPro" id="IPR001623">
    <property type="entry name" value="DnaJ_domain"/>
</dbReference>
<feature type="transmembrane region" description="Helical" evidence="2">
    <location>
        <begin position="847"/>
        <end position="870"/>
    </location>
</feature>
<feature type="region of interest" description="Disordered" evidence="1">
    <location>
        <begin position="53"/>
        <end position="81"/>
    </location>
</feature>
<dbReference type="Proteomes" id="UP000678154">
    <property type="component" value="Chromosome"/>
</dbReference>
<dbReference type="EMBL" id="CP074676">
    <property type="protein sequence ID" value="QVL17688.1"/>
    <property type="molecule type" value="Genomic_DNA"/>
</dbReference>
<accession>A0ABX8DN95</accession>
<protein>
    <submittedName>
        <fullName evidence="3">Molecular chaperone DnaJ</fullName>
    </submittedName>
</protein>
<evidence type="ECO:0000256" key="1">
    <source>
        <dbReference type="SAM" id="MobiDB-lite"/>
    </source>
</evidence>
<evidence type="ECO:0000256" key="2">
    <source>
        <dbReference type="SAM" id="Phobius"/>
    </source>
</evidence>
<keyword evidence="2" id="KW-0812">Transmembrane</keyword>
<sequence>MSCWIKLGIEPTKDQDVIRGAYRARLPEFHPETDPQGFQLLRQAYEHALKLATRTDDEDDEDDEDAGEEQAYAERPPRPPRVHPVIATFARMLADPARRYNVDAWQDYLRELDQLPLEELEDVSWELLWRLEEAGQLSNACVQVLAKRLAWDKQLLRLGFEEAQEVETLLARFAAPDPFDMRLMNDWSTAAQLETLWYLRSLDHLYNNRPLFELAAFAREHTVVALPPDAALVERLLLQIGQAGVASPSLYALCVERQALQPDDVDALYQLACQASLLGKEEEALSCWSRLWLEFRHPVAARELLDLCTAHQPQRLPLMIQAFDRLAPVRTWPDDLSEDEQTLGSPAQRPETLTRWFQAARLELDGIAGQFVDWRATDERELELLASLIDEHPDPALQRLYRHAWALHCGDAALLQQVLDEPKSSHLIDELILDGLRYQAQQQLAWLQQAPIPLAIQAFLNSNSPHPQLPDVLKDGATTLCRDWLRRLRAYDGRTLARLHETFSPRAMMPVPFGLEMQCELGAAGVVLPPAPAGAELWHWHRQALFMLALAQAPQRWLALVTPSMLDTLQCPPGHPLAKVHTLLLNLLQEQGNLDGLLGWLDSRDPLQKAIADSLPAPDQALSSARLPSTLALLASYQKDEEAFADDLLGMMLFWAVLYHDPALDAEQHRVLLRTMADISSEEPWFEAFRSGLIKGEPSRPPREKLDAYGMDSAVFYQVMDTLKGLIRYGRVGVPRLKVLKQLQKAKDDPSTGIGLRFALTAVLSWCERLLLAQADLQPVSPWAFWRWNTRLGRGAFVGQLMLWFFVTLVLAITSSDAPEAMVKIGLGLALLFGTCLRRLHDIGHGIVVMVLLAALSVALPFLPLVLVVMPGDVLPNRWGVSPEHHDPDALSGGLQAVLRRLIG</sequence>
<keyword evidence="4" id="KW-1185">Reference proteome</keyword>
<dbReference type="RefSeq" id="WP_213606126.1">
    <property type="nucleotide sequence ID" value="NZ_CP074676.1"/>
</dbReference>
<reference evidence="3 4" key="1">
    <citation type="journal article" date="2016" name="J. Hazard. Mater.">
        <title>A newly isolated Pseudomonas putida S-1 strain for batch-mode-propanethiol degradation and continuous treatment of propanethiol-containing waste gas.</title>
        <authorList>
            <person name="Chen D.Z."/>
            <person name="Sun Y.M."/>
            <person name="Han L.M."/>
            <person name="Chen J."/>
            <person name="Ye J.X."/>
            <person name="Chen J.M."/>
        </authorList>
    </citation>
    <scope>NUCLEOTIDE SEQUENCE [LARGE SCALE GENOMIC DNA]</scope>
    <source>
        <strain evidence="3 4">S-1</strain>
    </source>
</reference>
<organism evidence="3 4">
    <name type="scientific">Pseudomonas qingdaonensis</name>
    <dbReference type="NCBI Taxonomy" id="2056231"/>
    <lineage>
        <taxon>Bacteria</taxon>
        <taxon>Pseudomonadati</taxon>
        <taxon>Pseudomonadota</taxon>
        <taxon>Gammaproteobacteria</taxon>
        <taxon>Pseudomonadales</taxon>
        <taxon>Pseudomonadaceae</taxon>
        <taxon>Pseudomonas</taxon>
    </lineage>
</organism>
<dbReference type="GeneID" id="87482594"/>
<evidence type="ECO:0000313" key="4">
    <source>
        <dbReference type="Proteomes" id="UP000678154"/>
    </source>
</evidence>
<name>A0ABX8DN95_9PSED</name>
<keyword evidence="2" id="KW-1133">Transmembrane helix</keyword>
<feature type="transmembrane region" description="Helical" evidence="2">
    <location>
        <begin position="792"/>
        <end position="815"/>
    </location>
</feature>
<proteinExistence type="predicted"/>
<feature type="compositionally biased region" description="Acidic residues" evidence="1">
    <location>
        <begin position="56"/>
        <end position="68"/>
    </location>
</feature>